<name>A0ABQ0ME47_9BACT</name>
<dbReference type="Gene3D" id="1.10.10.60">
    <property type="entry name" value="Homeodomain-like"/>
    <property type="match status" value="1"/>
</dbReference>
<keyword evidence="4" id="KW-0804">Transcription</keyword>
<dbReference type="SMART" id="SM00091">
    <property type="entry name" value="PAS"/>
    <property type="match status" value="2"/>
</dbReference>
<dbReference type="PROSITE" id="PS50045">
    <property type="entry name" value="SIGMA54_INTERACT_4"/>
    <property type="match status" value="1"/>
</dbReference>
<evidence type="ECO:0000259" key="6">
    <source>
        <dbReference type="PROSITE" id="PS50112"/>
    </source>
</evidence>
<evidence type="ECO:0000313" key="8">
    <source>
        <dbReference type="Proteomes" id="UP000194153"/>
    </source>
</evidence>
<comment type="caution">
    <text evidence="7">The sequence shown here is derived from an EMBL/GenBank/DDBJ whole genome shotgun (WGS) entry which is preliminary data.</text>
</comment>
<dbReference type="InterPro" id="IPR000014">
    <property type="entry name" value="PAS"/>
</dbReference>
<evidence type="ECO:0000259" key="5">
    <source>
        <dbReference type="PROSITE" id="PS50045"/>
    </source>
</evidence>
<dbReference type="SMART" id="SM00382">
    <property type="entry name" value="AAA"/>
    <property type="match status" value="1"/>
</dbReference>
<dbReference type="InterPro" id="IPR002197">
    <property type="entry name" value="HTH_Fis"/>
</dbReference>
<dbReference type="Pfam" id="PF00158">
    <property type="entry name" value="Sigma54_activat"/>
    <property type="match status" value="1"/>
</dbReference>
<dbReference type="InterPro" id="IPR009057">
    <property type="entry name" value="Homeodomain-like_sf"/>
</dbReference>
<feature type="domain" description="Sigma-54 factor interaction" evidence="5">
    <location>
        <begin position="279"/>
        <end position="509"/>
    </location>
</feature>
<dbReference type="RefSeq" id="WP_371674545.1">
    <property type="nucleotide sequence ID" value="NZ_BDQG01000001.1"/>
</dbReference>
<dbReference type="InterPro" id="IPR025662">
    <property type="entry name" value="Sigma_54_int_dom_ATP-bd_1"/>
</dbReference>
<organism evidence="7 8">
    <name type="scientific">Geoanaerobacter pelophilus</name>
    <dbReference type="NCBI Taxonomy" id="60036"/>
    <lineage>
        <taxon>Bacteria</taxon>
        <taxon>Pseudomonadati</taxon>
        <taxon>Thermodesulfobacteriota</taxon>
        <taxon>Desulfuromonadia</taxon>
        <taxon>Geobacterales</taxon>
        <taxon>Geobacteraceae</taxon>
        <taxon>Geoanaerobacter</taxon>
    </lineage>
</organism>
<dbReference type="PANTHER" id="PTHR32071">
    <property type="entry name" value="TRANSCRIPTIONAL REGULATORY PROTEIN"/>
    <property type="match status" value="1"/>
</dbReference>
<proteinExistence type="predicted"/>
<feature type="domain" description="PAS" evidence="6">
    <location>
        <begin position="149"/>
        <end position="181"/>
    </location>
</feature>
<dbReference type="PROSITE" id="PS00675">
    <property type="entry name" value="SIGMA54_INTERACT_1"/>
    <property type="match status" value="1"/>
</dbReference>
<dbReference type="InterPro" id="IPR035965">
    <property type="entry name" value="PAS-like_dom_sf"/>
</dbReference>
<dbReference type="PROSITE" id="PS00688">
    <property type="entry name" value="SIGMA54_INTERACT_3"/>
    <property type="match status" value="1"/>
</dbReference>
<accession>A0ABQ0ME47</accession>
<dbReference type="Pfam" id="PF13426">
    <property type="entry name" value="PAS_9"/>
    <property type="match status" value="1"/>
</dbReference>
<evidence type="ECO:0000256" key="1">
    <source>
        <dbReference type="ARBA" id="ARBA00022741"/>
    </source>
</evidence>
<sequence>MAVVTAKQRKKALMVQVAEITELDGRTGCGNASGIVRLDADLGISYLDAAAADLIGMPVESLLGRRLDEVADLSELSTLMKSGTVFNNQALQVGKRRLACDFLPSMESDQLVGGILSVLRLLPEQLSDPSIDLKALLQSGSTSLDLNYDGIVIVDREGVVVMVNQAFADILDTTPHAIIGKHVSEAYPNSQSSKLPAVMESATPQIGITHYLNGKQVYASLYPIVKDGQVIGGVGKILFKDIREITLIANRLQGASETRAAAGSVARKESMSRYDVNSIVGQSKKMQDLKESLLRVASKNSNILLLGESGTGKELFAHAIHAASNRRYAQFVKVNCAAIPEHLLESELFGYAEGAFTGARKGGQLGKFEQAHLGTIFLDEIGDMPLYMQAKMLRVLQERELTPLGSNAPKTVDVRVVAATNSNLEALVREGKFRQDLYYRLKVVTLCIPALRERKEDIRALSINFIQQFNEEFGLEVQGLSLEARDVVMHYDWPGNVRELRNVIESAFNVVTGPLILKDHLPEQLSRMLGDGNAGIPHDIGPYLRARLGSKPLPAIVEEFEKLLVEAAIQFCNGNKLQAADLLGISRQWLYKKLQKKHHDDSSDH</sequence>
<dbReference type="SUPFAM" id="SSF55785">
    <property type="entry name" value="PYP-like sensor domain (PAS domain)"/>
    <property type="match status" value="1"/>
</dbReference>
<dbReference type="InterPro" id="IPR058031">
    <property type="entry name" value="AAA_lid_NorR"/>
</dbReference>
<dbReference type="SUPFAM" id="SSF46689">
    <property type="entry name" value="Homeodomain-like"/>
    <property type="match status" value="1"/>
</dbReference>
<keyword evidence="2" id="KW-0067">ATP-binding</keyword>
<dbReference type="InterPro" id="IPR003593">
    <property type="entry name" value="AAA+_ATPase"/>
</dbReference>
<evidence type="ECO:0000313" key="7">
    <source>
        <dbReference type="EMBL" id="GAW65378.1"/>
    </source>
</evidence>
<dbReference type="EMBL" id="BDQG01000001">
    <property type="protein sequence ID" value="GAW65378.1"/>
    <property type="molecule type" value="Genomic_DNA"/>
</dbReference>
<gene>
    <name evidence="7" type="ORF">GPEL0_01f0228</name>
</gene>
<dbReference type="PROSITE" id="PS50112">
    <property type="entry name" value="PAS"/>
    <property type="match status" value="2"/>
</dbReference>
<dbReference type="Pfam" id="PF02954">
    <property type="entry name" value="HTH_8"/>
    <property type="match status" value="1"/>
</dbReference>
<evidence type="ECO:0000256" key="2">
    <source>
        <dbReference type="ARBA" id="ARBA00022840"/>
    </source>
</evidence>
<dbReference type="SUPFAM" id="SSF52540">
    <property type="entry name" value="P-loop containing nucleoside triphosphate hydrolases"/>
    <property type="match status" value="1"/>
</dbReference>
<keyword evidence="3" id="KW-0805">Transcription regulation</keyword>
<dbReference type="NCBIfam" id="TIGR00229">
    <property type="entry name" value="sensory_box"/>
    <property type="match status" value="1"/>
</dbReference>
<dbReference type="Gene3D" id="3.30.450.20">
    <property type="entry name" value="PAS domain"/>
    <property type="match status" value="2"/>
</dbReference>
<dbReference type="Proteomes" id="UP000194153">
    <property type="component" value="Unassembled WGS sequence"/>
</dbReference>
<protein>
    <submittedName>
        <fullName evidence="7">Fis family transcriptional regulator</fullName>
    </submittedName>
</protein>
<dbReference type="Gene3D" id="3.40.50.300">
    <property type="entry name" value="P-loop containing nucleotide triphosphate hydrolases"/>
    <property type="match status" value="1"/>
</dbReference>
<keyword evidence="1" id="KW-0547">Nucleotide-binding</keyword>
<dbReference type="CDD" id="cd00009">
    <property type="entry name" value="AAA"/>
    <property type="match status" value="1"/>
</dbReference>
<dbReference type="CDD" id="cd00130">
    <property type="entry name" value="PAS"/>
    <property type="match status" value="2"/>
</dbReference>
<dbReference type="InterPro" id="IPR025944">
    <property type="entry name" value="Sigma_54_int_dom_CS"/>
</dbReference>
<dbReference type="PRINTS" id="PR01590">
    <property type="entry name" value="HTHFIS"/>
</dbReference>
<dbReference type="Gene3D" id="1.10.8.60">
    <property type="match status" value="1"/>
</dbReference>
<dbReference type="Pfam" id="PF25601">
    <property type="entry name" value="AAA_lid_14"/>
    <property type="match status" value="1"/>
</dbReference>
<feature type="domain" description="PAS" evidence="6">
    <location>
        <begin position="33"/>
        <end position="73"/>
    </location>
</feature>
<dbReference type="InterPro" id="IPR002078">
    <property type="entry name" value="Sigma_54_int"/>
</dbReference>
<evidence type="ECO:0000256" key="3">
    <source>
        <dbReference type="ARBA" id="ARBA00023015"/>
    </source>
</evidence>
<reference evidence="8" key="1">
    <citation type="submission" date="2017-05" db="EMBL/GenBank/DDBJ databases">
        <title>Draft genome sequence of Geobacter pelophilus, a iron(III)-reducing bacteria.</title>
        <authorList>
            <person name="Aoyagi T."/>
            <person name="Koike H."/>
            <person name="Morita T."/>
            <person name="Sato Y."/>
            <person name="Habe H."/>
            <person name="Hori T."/>
        </authorList>
    </citation>
    <scope>NUCLEOTIDE SEQUENCE [LARGE SCALE GENOMIC DNA]</scope>
    <source>
        <strain evidence="8">Drf2</strain>
    </source>
</reference>
<evidence type="ECO:0000256" key="4">
    <source>
        <dbReference type="ARBA" id="ARBA00023163"/>
    </source>
</evidence>
<dbReference type="InterPro" id="IPR027417">
    <property type="entry name" value="P-loop_NTPase"/>
</dbReference>
<keyword evidence="8" id="KW-1185">Reference proteome</keyword>